<evidence type="ECO:0000313" key="2">
    <source>
        <dbReference type="Proteomes" id="UP001167796"/>
    </source>
</evidence>
<reference evidence="1" key="1">
    <citation type="submission" date="2023-07" db="EMBL/GenBank/DDBJ databases">
        <authorList>
            <person name="Kim M.K."/>
        </authorList>
    </citation>
    <scope>NUCLEOTIDE SEQUENCE</scope>
    <source>
        <strain evidence="1">M29</strain>
    </source>
</reference>
<protein>
    <submittedName>
        <fullName evidence="1">Uncharacterized protein</fullName>
    </submittedName>
</protein>
<accession>A0ABT9ACN5</accession>
<proteinExistence type="predicted"/>
<comment type="caution">
    <text evidence="1">The sequence shown here is derived from an EMBL/GenBank/DDBJ whole genome shotgun (WGS) entry which is preliminary data.</text>
</comment>
<keyword evidence="2" id="KW-1185">Reference proteome</keyword>
<dbReference type="Proteomes" id="UP001167796">
    <property type="component" value="Unassembled WGS sequence"/>
</dbReference>
<dbReference type="RefSeq" id="WP_305012282.1">
    <property type="nucleotide sequence ID" value="NZ_JAUQSX010000007.1"/>
</dbReference>
<organism evidence="1 2">
    <name type="scientific">Hymenobacter mellowenesis</name>
    <dbReference type="NCBI Taxonomy" id="3063995"/>
    <lineage>
        <taxon>Bacteria</taxon>
        <taxon>Pseudomonadati</taxon>
        <taxon>Bacteroidota</taxon>
        <taxon>Cytophagia</taxon>
        <taxon>Cytophagales</taxon>
        <taxon>Hymenobacteraceae</taxon>
        <taxon>Hymenobacter</taxon>
    </lineage>
</organism>
<dbReference type="EMBL" id="JAUQSX010000007">
    <property type="protein sequence ID" value="MDO7847605.1"/>
    <property type="molecule type" value="Genomic_DNA"/>
</dbReference>
<gene>
    <name evidence="1" type="ORF">Q5H92_14650</name>
</gene>
<name>A0ABT9ACN5_9BACT</name>
<sequence length="155" mass="18180">MSPTDQLPTFQGPALYGFKSSLYFPSLLRQQNWVVRDYGAINYRDTLNYSFTGDTETEEVLVQGPHVILPEPYWEEEQGWKLPTAEKEFLTQAFEDVGEEVHFFFRGYPTYLYSQEYTLLEPILPLIQTLTIDEREGIPYRRLHLYGILTDQPNT</sequence>
<evidence type="ECO:0000313" key="1">
    <source>
        <dbReference type="EMBL" id="MDO7847605.1"/>
    </source>
</evidence>